<evidence type="ECO:0008006" key="7">
    <source>
        <dbReference type="Google" id="ProtNLM"/>
    </source>
</evidence>
<dbReference type="PANTHER" id="PTHR33744">
    <property type="entry name" value="CARBOHYDRATE DIACID REGULATOR"/>
    <property type="match status" value="1"/>
</dbReference>
<evidence type="ECO:0000256" key="1">
    <source>
        <dbReference type="ARBA" id="ARBA00006754"/>
    </source>
</evidence>
<accession>A0A1Y2MTK4</accession>
<dbReference type="AlphaFoldDB" id="A0A1Y2MTK4"/>
<feature type="domain" description="CdaR GGDEF-like" evidence="4">
    <location>
        <begin position="186"/>
        <end position="287"/>
    </location>
</feature>
<dbReference type="OrthoDB" id="3663486at2"/>
<evidence type="ECO:0000259" key="2">
    <source>
        <dbReference type="Pfam" id="PF13556"/>
    </source>
</evidence>
<feature type="domain" description="PucR C-terminal helix-turn-helix" evidence="2">
    <location>
        <begin position="339"/>
        <end position="395"/>
    </location>
</feature>
<dbReference type="Pfam" id="PF13556">
    <property type="entry name" value="HTH_30"/>
    <property type="match status" value="1"/>
</dbReference>
<dbReference type="Pfam" id="PF14361">
    <property type="entry name" value="RsbRD_N"/>
    <property type="match status" value="1"/>
</dbReference>
<evidence type="ECO:0000259" key="4">
    <source>
        <dbReference type="Pfam" id="PF17853"/>
    </source>
</evidence>
<comment type="similarity">
    <text evidence="1">Belongs to the CdaR family.</text>
</comment>
<dbReference type="InterPro" id="IPR041522">
    <property type="entry name" value="CdaR_GGDEF"/>
</dbReference>
<dbReference type="STRING" id="2074.BG845_04048"/>
<dbReference type="InterPro" id="IPR051448">
    <property type="entry name" value="CdaR-like_regulators"/>
</dbReference>
<dbReference type="InterPro" id="IPR025736">
    <property type="entry name" value="PucR_C-HTH_dom"/>
</dbReference>
<protein>
    <recommendedName>
        <fullName evidence="7">Carbohydrate diacid transcriptional activator CdaR</fullName>
    </recommendedName>
</protein>
<reference evidence="5 6" key="1">
    <citation type="submission" date="2016-09" db="EMBL/GenBank/DDBJ databases">
        <title>Pseudonocardia autotrophica DSM535, a candidate organism with high potential of specific P450 cytochromes.</title>
        <authorList>
            <person name="Grumaz C."/>
            <person name="Vainshtein Y."/>
            <person name="Kirstahler P."/>
            <person name="Sohn K."/>
        </authorList>
    </citation>
    <scope>NUCLEOTIDE SEQUENCE [LARGE SCALE GENOMIC DNA]</scope>
    <source>
        <strain evidence="5 6">DSM 535</strain>
    </source>
</reference>
<organism evidence="5 6">
    <name type="scientific">Pseudonocardia autotrophica</name>
    <name type="common">Amycolata autotrophica</name>
    <name type="synonym">Nocardia autotrophica</name>
    <dbReference type="NCBI Taxonomy" id="2074"/>
    <lineage>
        <taxon>Bacteria</taxon>
        <taxon>Bacillati</taxon>
        <taxon>Actinomycetota</taxon>
        <taxon>Actinomycetes</taxon>
        <taxon>Pseudonocardiales</taxon>
        <taxon>Pseudonocardiaceae</taxon>
        <taxon>Pseudonocardia</taxon>
    </lineage>
</organism>
<dbReference type="PANTHER" id="PTHR33744:SF1">
    <property type="entry name" value="DNA-BINDING TRANSCRIPTIONAL ACTIVATOR ADER"/>
    <property type="match status" value="1"/>
</dbReference>
<evidence type="ECO:0000313" key="5">
    <source>
        <dbReference type="EMBL" id="OSY38532.1"/>
    </source>
</evidence>
<proteinExistence type="inferred from homology"/>
<dbReference type="EMBL" id="MIGB01000022">
    <property type="protein sequence ID" value="OSY38532.1"/>
    <property type="molecule type" value="Genomic_DNA"/>
</dbReference>
<dbReference type="InterPro" id="IPR025751">
    <property type="entry name" value="RsbRD_N_dom"/>
</dbReference>
<dbReference type="Proteomes" id="UP000194360">
    <property type="component" value="Unassembled WGS sequence"/>
</dbReference>
<gene>
    <name evidence="5" type="ORF">BG845_04048</name>
</gene>
<evidence type="ECO:0000313" key="6">
    <source>
        <dbReference type="Proteomes" id="UP000194360"/>
    </source>
</evidence>
<dbReference type="Gene3D" id="1.10.10.2840">
    <property type="entry name" value="PucR C-terminal helix-turn-helix domain"/>
    <property type="match status" value="1"/>
</dbReference>
<evidence type="ECO:0000259" key="3">
    <source>
        <dbReference type="Pfam" id="PF14361"/>
    </source>
</evidence>
<dbReference type="Pfam" id="PF17853">
    <property type="entry name" value="GGDEF_2"/>
    <property type="match status" value="1"/>
</dbReference>
<feature type="domain" description="RsbT co-antagonist protein RsbRD N-terminal" evidence="3">
    <location>
        <begin position="24"/>
        <end position="167"/>
    </location>
</feature>
<dbReference type="InterPro" id="IPR042070">
    <property type="entry name" value="PucR_C-HTH_sf"/>
</dbReference>
<keyword evidence="6" id="KW-1185">Reference proteome</keyword>
<name>A0A1Y2MTK4_PSEAH</name>
<comment type="caution">
    <text evidence="5">The sequence shown here is derived from an EMBL/GenBank/DDBJ whole genome shotgun (WGS) entry which is preliminary data.</text>
</comment>
<sequence length="408" mass="42886">MPPVTPVTDTLARLAGTVRDDVGALAAHVLTEIDAGLPDLGRDPRSRELLVGTIEGSLEGALAVLTGGGDPDDAPVPPAATEFARRLAQQGVPVTVVLRAYRLGQAAFQRELISRIEAAGLGTGDIVAAVGELSTVAFGYVDRISEAMVAVHQAERDGWVRRRDAARLAMVDAVLAGRGGTATEVERVLGHPVTGDHLAAVFWSDAADPGRALERAVAVVGEALGGGRAPLVVAPDGATLWVWFAGPLDPAVEIPDPDEVFVALGTPERELDGFRRSHRRARQAQAVVTAADPVDRRPVTAAAALGPLILLGGDVELLASWVQEVLGDLALDDEAHERLRDTVDAYLRSGGSLAGAAAELHLHRNSVQYRLRRAEQARGRPLADGRVDVEVALLACRVLGRVVLRGEG</sequence>